<feature type="compositionally biased region" description="Basic and acidic residues" evidence="13">
    <location>
        <begin position="289"/>
        <end position="318"/>
    </location>
</feature>
<protein>
    <recommendedName>
        <fullName evidence="2">E3 ubiquitin-protein ligase CHFR</fullName>
    </recommendedName>
</protein>
<name>A0AAV2KGT0_KNICA</name>
<proteinExistence type="inferred from homology"/>
<keyword evidence="6 12" id="KW-0863">Zinc-finger</keyword>
<dbReference type="FunFam" id="2.60.200.20:FF:000015">
    <property type="entry name" value="E3 ubiquitin-protein ligase RNF8"/>
    <property type="match status" value="1"/>
</dbReference>
<comment type="catalytic activity">
    <reaction evidence="12">
        <text>S-ubiquitinyl-[E2 ubiquitin-conjugating enzyme]-L-cysteine + [acceptor protein]-L-lysine = [E2 ubiquitin-conjugating enzyme]-L-cysteine + N(6)-ubiquitinyl-[acceptor protein]-L-lysine.</text>
        <dbReference type="EC" id="2.3.2.27"/>
    </reaction>
</comment>
<dbReference type="GO" id="GO:0043130">
    <property type="term" value="F:ubiquitin binding"/>
    <property type="evidence" value="ECO:0007669"/>
    <property type="project" value="UniProtKB-UniRule"/>
</dbReference>
<dbReference type="Gene3D" id="2.60.200.20">
    <property type="match status" value="1"/>
</dbReference>
<comment type="similarity">
    <text evidence="1">Belongs to the CHFR family.</text>
</comment>
<keyword evidence="7 12" id="KW-0833">Ubl conjugation pathway</keyword>
<evidence type="ECO:0000256" key="12">
    <source>
        <dbReference type="HAMAP-Rule" id="MF_03067"/>
    </source>
</evidence>
<evidence type="ECO:0000256" key="4">
    <source>
        <dbReference type="ARBA" id="ARBA00022723"/>
    </source>
</evidence>
<evidence type="ECO:0000313" key="17">
    <source>
        <dbReference type="Proteomes" id="UP001497482"/>
    </source>
</evidence>
<dbReference type="GO" id="GO:0000151">
    <property type="term" value="C:ubiquitin ligase complex"/>
    <property type="evidence" value="ECO:0007669"/>
    <property type="project" value="UniProtKB-UniRule"/>
</dbReference>
<dbReference type="GO" id="GO:0003682">
    <property type="term" value="F:chromatin binding"/>
    <property type="evidence" value="ECO:0007669"/>
    <property type="project" value="UniProtKB-UniRule"/>
</dbReference>
<feature type="compositionally biased region" description="Basic and acidic residues" evidence="13">
    <location>
        <begin position="194"/>
        <end position="205"/>
    </location>
</feature>
<feature type="region of interest" description="Disordered" evidence="13">
    <location>
        <begin position="515"/>
        <end position="550"/>
    </location>
</feature>
<dbReference type="PANTHER" id="PTHR15067">
    <property type="entry name" value="E3 UBIQUITIN-PROTEIN LIGASE RNF8"/>
    <property type="match status" value="1"/>
</dbReference>
<feature type="domain" description="FHA" evidence="14">
    <location>
        <begin position="41"/>
        <end position="95"/>
    </location>
</feature>
<evidence type="ECO:0000259" key="15">
    <source>
        <dbReference type="PROSITE" id="PS50089"/>
    </source>
</evidence>
<dbReference type="GO" id="GO:0006325">
    <property type="term" value="P:chromatin organization"/>
    <property type="evidence" value="ECO:0007669"/>
    <property type="project" value="UniProtKB-KW"/>
</dbReference>
<dbReference type="Gene3D" id="1.20.5.170">
    <property type="match status" value="1"/>
</dbReference>
<dbReference type="GO" id="GO:0070936">
    <property type="term" value="P:protein K48-linked ubiquitination"/>
    <property type="evidence" value="ECO:0007669"/>
    <property type="project" value="TreeGrafter"/>
</dbReference>
<dbReference type="CDD" id="cd22663">
    <property type="entry name" value="FHA_RNF8"/>
    <property type="match status" value="1"/>
</dbReference>
<dbReference type="PANTHER" id="PTHR15067:SF4">
    <property type="entry name" value="E3 UBIQUITIN-PROTEIN LIGASE RNF8"/>
    <property type="match status" value="1"/>
</dbReference>
<feature type="region of interest" description="Disordered" evidence="13">
    <location>
        <begin position="284"/>
        <end position="318"/>
    </location>
</feature>
<evidence type="ECO:0000256" key="6">
    <source>
        <dbReference type="ARBA" id="ARBA00022771"/>
    </source>
</evidence>
<dbReference type="CDD" id="cd16535">
    <property type="entry name" value="RING-HC_RNF8"/>
    <property type="match status" value="1"/>
</dbReference>
<evidence type="ECO:0000256" key="9">
    <source>
        <dbReference type="ARBA" id="ARBA00022853"/>
    </source>
</evidence>
<keyword evidence="3 12" id="KW-0808">Transferase</keyword>
<sequence length="550" mass="62851">MENPSPQCGAAAEDPENPEVFCLMRVNNSSGWLRLWENCEITVGRGMDVTYPIISLTYPLMLSRLHCSFKLREDGAWTVTDRKSLNGVWVNGRQITPEKPHVIRLGDSIQLGVAVKDSVEFDYEFVKRPLNDVRSSLLRPDMEAPNHPRLFKKPKRKMTDEIEPSTSSKPKLYRSSGVDKSTAQPCPIQTIEPLEPREPRPENKVQHPIPNVKNREDVDNLQMFSQNNLMLREQVDCTERRVASLEGQPQQSAPYREEQREWQRQLDTLRAKMEEMKALELSFNNAKQQLEEQKRKTRRDQMKEEKKQEREQQQEVHLKQKLDEALKEQKKVLDELSRSRRGFEEMLLAKNKELEVTKEEKEKAKAKGEEVVSQMTEVMQNELECIICSEFFIEAVNLNCAHSFCKYCIQQWRKKKDQCPICSQAIVSQTRCLALDNCIDSMVENLSLELKRRRQELVNERKGAPPAEVMVILDDDCSASGDPNPRRAPPAEVMVIQDDDSSALGDAEGPVLVASSASSSVQSVDSDSDSYVDYSQSAPLTFSDSSLSDD</sequence>
<dbReference type="GO" id="GO:0005829">
    <property type="term" value="C:cytosol"/>
    <property type="evidence" value="ECO:0007669"/>
    <property type="project" value="TreeGrafter"/>
</dbReference>
<evidence type="ECO:0000256" key="10">
    <source>
        <dbReference type="ARBA" id="ARBA00023204"/>
    </source>
</evidence>
<keyword evidence="4 12" id="KW-0479">Metal-binding</keyword>
<evidence type="ECO:0000256" key="1">
    <source>
        <dbReference type="ARBA" id="ARBA00005797"/>
    </source>
</evidence>
<feature type="compositionally biased region" description="Polar residues" evidence="13">
    <location>
        <begin position="538"/>
        <end position="550"/>
    </location>
</feature>
<keyword evidence="10 12" id="KW-0234">DNA repair</keyword>
<evidence type="ECO:0000256" key="11">
    <source>
        <dbReference type="ARBA" id="ARBA00023242"/>
    </source>
</evidence>
<dbReference type="PROSITE" id="PS50089">
    <property type="entry name" value="ZF_RING_2"/>
    <property type="match status" value="1"/>
</dbReference>
<dbReference type="InterPro" id="IPR017907">
    <property type="entry name" value="Znf_RING_CS"/>
</dbReference>
<dbReference type="SUPFAM" id="SSF57850">
    <property type="entry name" value="RING/U-box"/>
    <property type="match status" value="1"/>
</dbReference>
<accession>A0AAV2KGT0</accession>
<evidence type="ECO:0000256" key="2">
    <source>
        <dbReference type="ARBA" id="ARBA00017908"/>
    </source>
</evidence>
<dbReference type="GO" id="GO:0045739">
    <property type="term" value="P:positive regulation of DNA repair"/>
    <property type="evidence" value="ECO:0007669"/>
    <property type="project" value="UniProtKB-UniRule"/>
</dbReference>
<evidence type="ECO:0000256" key="13">
    <source>
        <dbReference type="SAM" id="MobiDB-lite"/>
    </source>
</evidence>
<dbReference type="PROSITE" id="PS50006">
    <property type="entry name" value="FHA_DOMAIN"/>
    <property type="match status" value="1"/>
</dbReference>
<dbReference type="InterPro" id="IPR000253">
    <property type="entry name" value="FHA_dom"/>
</dbReference>
<evidence type="ECO:0000256" key="5">
    <source>
        <dbReference type="ARBA" id="ARBA00022763"/>
    </source>
</evidence>
<dbReference type="GO" id="GO:0005634">
    <property type="term" value="C:nucleus"/>
    <property type="evidence" value="ECO:0007669"/>
    <property type="project" value="UniProtKB-UniRule"/>
</dbReference>
<dbReference type="GO" id="GO:0006511">
    <property type="term" value="P:ubiquitin-dependent protein catabolic process"/>
    <property type="evidence" value="ECO:0007669"/>
    <property type="project" value="TreeGrafter"/>
</dbReference>
<gene>
    <name evidence="12" type="primary">RNF8</name>
    <name evidence="16" type="ORF">KC01_LOCUS16758</name>
</gene>
<dbReference type="GO" id="GO:0042393">
    <property type="term" value="F:histone binding"/>
    <property type="evidence" value="ECO:0007669"/>
    <property type="project" value="UniProtKB-UniRule"/>
</dbReference>
<dbReference type="InterPro" id="IPR017335">
    <property type="entry name" value="RNF8"/>
</dbReference>
<dbReference type="InterPro" id="IPR013083">
    <property type="entry name" value="Znf_RING/FYVE/PHD"/>
</dbReference>
<comment type="pathway">
    <text evidence="12">Protein modification; protein ubiquitination.</text>
</comment>
<dbReference type="EMBL" id="OZ035839">
    <property type="protein sequence ID" value="CAL1586752.1"/>
    <property type="molecule type" value="Genomic_DNA"/>
</dbReference>
<evidence type="ECO:0000256" key="3">
    <source>
        <dbReference type="ARBA" id="ARBA00022679"/>
    </source>
</evidence>
<dbReference type="GO" id="GO:0035861">
    <property type="term" value="C:site of double-strand break"/>
    <property type="evidence" value="ECO:0007669"/>
    <property type="project" value="TreeGrafter"/>
</dbReference>
<feature type="compositionally biased region" description="Low complexity" evidence="13">
    <location>
        <begin position="515"/>
        <end position="537"/>
    </location>
</feature>
<dbReference type="GO" id="GO:0061630">
    <property type="term" value="F:ubiquitin protein ligase activity"/>
    <property type="evidence" value="ECO:0007669"/>
    <property type="project" value="UniProtKB-EC"/>
</dbReference>
<feature type="region of interest" description="Disordered" evidence="13">
    <location>
        <begin position="156"/>
        <end position="210"/>
    </location>
</feature>
<dbReference type="InterPro" id="IPR001841">
    <property type="entry name" value="Znf_RING"/>
</dbReference>
<evidence type="ECO:0000256" key="7">
    <source>
        <dbReference type="ARBA" id="ARBA00022786"/>
    </source>
</evidence>
<feature type="domain" description="RING-type" evidence="15">
    <location>
        <begin position="385"/>
        <end position="423"/>
    </location>
</feature>
<feature type="region of interest" description="Disordered" evidence="13">
    <location>
        <begin position="242"/>
        <end position="261"/>
    </location>
</feature>
<dbReference type="Pfam" id="PF00498">
    <property type="entry name" value="FHA"/>
    <property type="match status" value="1"/>
</dbReference>
<keyword evidence="11 12" id="KW-0539">Nucleus</keyword>
<dbReference type="GO" id="GO:0010212">
    <property type="term" value="P:response to ionizing radiation"/>
    <property type="evidence" value="ECO:0007669"/>
    <property type="project" value="UniProtKB-UniRule"/>
</dbReference>
<evidence type="ECO:0000256" key="8">
    <source>
        <dbReference type="ARBA" id="ARBA00022833"/>
    </source>
</evidence>
<organism evidence="16 17">
    <name type="scientific">Knipowitschia caucasica</name>
    <name type="common">Caucasian dwarf goby</name>
    <name type="synonym">Pomatoschistus caucasicus</name>
    <dbReference type="NCBI Taxonomy" id="637954"/>
    <lineage>
        <taxon>Eukaryota</taxon>
        <taxon>Metazoa</taxon>
        <taxon>Chordata</taxon>
        <taxon>Craniata</taxon>
        <taxon>Vertebrata</taxon>
        <taxon>Euteleostomi</taxon>
        <taxon>Actinopterygii</taxon>
        <taxon>Neopterygii</taxon>
        <taxon>Teleostei</taxon>
        <taxon>Neoteleostei</taxon>
        <taxon>Acanthomorphata</taxon>
        <taxon>Gobiaria</taxon>
        <taxon>Gobiiformes</taxon>
        <taxon>Gobioidei</taxon>
        <taxon>Gobiidae</taxon>
        <taxon>Gobiinae</taxon>
        <taxon>Knipowitschia</taxon>
    </lineage>
</organism>
<dbReference type="Gene3D" id="3.30.40.10">
    <property type="entry name" value="Zinc/RING finger domain, C3HC4 (zinc finger)"/>
    <property type="match status" value="1"/>
</dbReference>
<dbReference type="Proteomes" id="UP001497482">
    <property type="component" value="Chromosome 17"/>
</dbReference>
<dbReference type="Pfam" id="PF13920">
    <property type="entry name" value="zf-C3HC4_3"/>
    <property type="match status" value="1"/>
</dbReference>
<reference evidence="16 17" key="1">
    <citation type="submission" date="2024-04" db="EMBL/GenBank/DDBJ databases">
        <authorList>
            <person name="Waldvogel A.-M."/>
            <person name="Schoenle A."/>
        </authorList>
    </citation>
    <scope>NUCLEOTIDE SEQUENCE [LARGE SCALE GENOMIC DNA]</scope>
</reference>
<keyword evidence="9 12" id="KW-0156">Chromatin regulator</keyword>
<dbReference type="GO" id="GO:0008270">
    <property type="term" value="F:zinc ion binding"/>
    <property type="evidence" value="ECO:0007669"/>
    <property type="project" value="UniProtKB-KW"/>
</dbReference>
<dbReference type="SMART" id="SM00184">
    <property type="entry name" value="RING"/>
    <property type="match status" value="1"/>
</dbReference>
<dbReference type="InterPro" id="IPR008984">
    <property type="entry name" value="SMAD_FHA_dom_sf"/>
</dbReference>
<dbReference type="GO" id="GO:0006302">
    <property type="term" value="P:double-strand break repair"/>
    <property type="evidence" value="ECO:0007669"/>
    <property type="project" value="UniProtKB-UniRule"/>
</dbReference>
<keyword evidence="17" id="KW-1185">Reference proteome</keyword>
<keyword evidence="5 12" id="KW-0227">DNA damage</keyword>
<dbReference type="HAMAP" id="MF_03067">
    <property type="entry name" value="RNF8"/>
    <property type="match status" value="1"/>
</dbReference>
<evidence type="ECO:0000313" key="16">
    <source>
        <dbReference type="EMBL" id="CAL1586752.1"/>
    </source>
</evidence>
<dbReference type="PROSITE" id="PS00518">
    <property type="entry name" value="ZF_RING_1"/>
    <property type="match status" value="1"/>
</dbReference>
<keyword evidence="8 12" id="KW-0862">Zinc</keyword>
<evidence type="ECO:0000259" key="14">
    <source>
        <dbReference type="PROSITE" id="PS50006"/>
    </source>
</evidence>
<dbReference type="SUPFAM" id="SSF49879">
    <property type="entry name" value="SMAD/FHA domain"/>
    <property type="match status" value="1"/>
</dbReference>
<dbReference type="SMART" id="SM00240">
    <property type="entry name" value="FHA"/>
    <property type="match status" value="1"/>
</dbReference>
<comment type="similarity">
    <text evidence="12">Belongs to the RNF8 family.</text>
</comment>
<dbReference type="AlphaFoldDB" id="A0AAV2KGT0"/>